<dbReference type="Proteomes" id="UP000542210">
    <property type="component" value="Unassembled WGS sequence"/>
</dbReference>
<evidence type="ECO:0000259" key="1">
    <source>
        <dbReference type="PROSITE" id="PS51664"/>
    </source>
</evidence>
<keyword evidence="2" id="KW-0808">Transferase</keyword>
<protein>
    <submittedName>
        <fullName evidence="2">Ribosomal protein S12 methylthiotransferase accessory factor YcaO</fullName>
    </submittedName>
</protein>
<dbReference type="PROSITE" id="PS51664">
    <property type="entry name" value="YCAO"/>
    <property type="match status" value="1"/>
</dbReference>
<keyword evidence="2" id="KW-0687">Ribonucleoprotein</keyword>
<dbReference type="GO" id="GO:0005840">
    <property type="term" value="C:ribosome"/>
    <property type="evidence" value="ECO:0007669"/>
    <property type="project" value="UniProtKB-KW"/>
</dbReference>
<gene>
    <name evidence="2" type="ORF">BJ982_005943</name>
</gene>
<sequence length="346" mass="36266">MSHRGAVRAAGPTVRPLINGAVHVAWMSDESGISGGACDDDPGRAARRALGEYVQHVSHVSAAGVLPLLADPGALPRVEPAALLEAGSPPCHWVAGTGMRDGAETAVPAQAVFLGWDPPPPEERWCVQTSAGTGAGTDRGRARTSALLEVIERHVLAHGWRTGDIRFEDLDHLHDSVLPAALLAGLRDHKVRLRTVRVVRPYPDIVLALLHRTGGAALTCGAAARGDTADAVRHAVYEAVAARLALGARPSSSLQSRDRDRGHAVAAAGPAHLDFVESRIAGRGALRRAPAGSAALLDAADALFGRQPVEVRLPSVDDHVVHRVVCHGSEVFEPLTPPSHLPCPVV</sequence>
<organism evidence="2 3">
    <name type="scientific">Sphaerisporangium siamense</name>
    <dbReference type="NCBI Taxonomy" id="795645"/>
    <lineage>
        <taxon>Bacteria</taxon>
        <taxon>Bacillati</taxon>
        <taxon>Actinomycetota</taxon>
        <taxon>Actinomycetes</taxon>
        <taxon>Streptosporangiales</taxon>
        <taxon>Streptosporangiaceae</taxon>
        <taxon>Sphaerisporangium</taxon>
    </lineage>
</organism>
<dbReference type="RefSeq" id="WP_184885424.1">
    <property type="nucleotide sequence ID" value="NZ_BOOV01000011.1"/>
</dbReference>
<dbReference type="PANTHER" id="PTHR37809">
    <property type="entry name" value="RIBOSOMAL PROTEIN S12 METHYLTHIOTRANSFERASE ACCESSORY FACTOR YCAO"/>
    <property type="match status" value="1"/>
</dbReference>
<feature type="domain" description="YcaO" evidence="1">
    <location>
        <begin position="36"/>
        <end position="346"/>
    </location>
</feature>
<name>A0A7W7DCN4_9ACTN</name>
<reference evidence="2 3" key="1">
    <citation type="submission" date="2020-08" db="EMBL/GenBank/DDBJ databases">
        <title>Sequencing the genomes of 1000 actinobacteria strains.</title>
        <authorList>
            <person name="Klenk H.-P."/>
        </authorList>
    </citation>
    <scope>NUCLEOTIDE SEQUENCE [LARGE SCALE GENOMIC DNA]</scope>
    <source>
        <strain evidence="2 3">DSM 45784</strain>
    </source>
</reference>
<proteinExistence type="predicted"/>
<dbReference type="PANTHER" id="PTHR37809:SF1">
    <property type="entry name" value="RIBOSOMAL PROTEIN S12 METHYLTHIOTRANSFERASE ACCESSORY FACTOR YCAO"/>
    <property type="match status" value="1"/>
</dbReference>
<evidence type="ECO:0000313" key="2">
    <source>
        <dbReference type="EMBL" id="MBB4704399.1"/>
    </source>
</evidence>
<dbReference type="GO" id="GO:0016740">
    <property type="term" value="F:transferase activity"/>
    <property type="evidence" value="ECO:0007669"/>
    <property type="project" value="UniProtKB-KW"/>
</dbReference>
<dbReference type="EMBL" id="JACHND010000001">
    <property type="protein sequence ID" value="MBB4704399.1"/>
    <property type="molecule type" value="Genomic_DNA"/>
</dbReference>
<dbReference type="InterPro" id="IPR003776">
    <property type="entry name" value="YcaO-like_dom"/>
</dbReference>
<accession>A0A7W7DCN4</accession>
<dbReference type="AlphaFoldDB" id="A0A7W7DCN4"/>
<dbReference type="Gene3D" id="3.30.1330.230">
    <property type="match status" value="1"/>
</dbReference>
<comment type="caution">
    <text evidence="2">The sequence shown here is derived from an EMBL/GenBank/DDBJ whole genome shotgun (WGS) entry which is preliminary data.</text>
</comment>
<keyword evidence="2" id="KW-0689">Ribosomal protein</keyword>
<keyword evidence="3" id="KW-1185">Reference proteome</keyword>
<dbReference type="Pfam" id="PF02624">
    <property type="entry name" value="YcaO"/>
    <property type="match status" value="1"/>
</dbReference>
<evidence type="ECO:0000313" key="3">
    <source>
        <dbReference type="Proteomes" id="UP000542210"/>
    </source>
</evidence>